<dbReference type="AlphaFoldDB" id="A0A0E9WEY6"/>
<dbReference type="EMBL" id="GBXM01019628">
    <property type="protein sequence ID" value="JAH88949.1"/>
    <property type="molecule type" value="Transcribed_RNA"/>
</dbReference>
<evidence type="ECO:0000313" key="1">
    <source>
        <dbReference type="EMBL" id="JAH88949.1"/>
    </source>
</evidence>
<reference evidence="1" key="1">
    <citation type="submission" date="2014-11" db="EMBL/GenBank/DDBJ databases">
        <authorList>
            <person name="Amaro Gonzalez C."/>
        </authorList>
    </citation>
    <scope>NUCLEOTIDE SEQUENCE</scope>
</reference>
<protein>
    <submittedName>
        <fullName evidence="1">Uncharacterized protein</fullName>
    </submittedName>
</protein>
<name>A0A0E9WEY6_ANGAN</name>
<reference evidence="1" key="2">
    <citation type="journal article" date="2015" name="Fish Shellfish Immunol.">
        <title>Early steps in the European eel (Anguilla anguilla)-Vibrio vulnificus interaction in the gills: Role of the RtxA13 toxin.</title>
        <authorList>
            <person name="Callol A."/>
            <person name="Pajuelo D."/>
            <person name="Ebbesson L."/>
            <person name="Teles M."/>
            <person name="MacKenzie S."/>
            <person name="Amaro C."/>
        </authorList>
    </citation>
    <scope>NUCLEOTIDE SEQUENCE</scope>
</reference>
<organism evidence="1">
    <name type="scientific">Anguilla anguilla</name>
    <name type="common">European freshwater eel</name>
    <name type="synonym">Muraena anguilla</name>
    <dbReference type="NCBI Taxonomy" id="7936"/>
    <lineage>
        <taxon>Eukaryota</taxon>
        <taxon>Metazoa</taxon>
        <taxon>Chordata</taxon>
        <taxon>Craniata</taxon>
        <taxon>Vertebrata</taxon>
        <taxon>Euteleostomi</taxon>
        <taxon>Actinopterygii</taxon>
        <taxon>Neopterygii</taxon>
        <taxon>Teleostei</taxon>
        <taxon>Anguilliformes</taxon>
        <taxon>Anguillidae</taxon>
        <taxon>Anguilla</taxon>
    </lineage>
</organism>
<sequence length="31" mass="3588">MVNFIQHLSRNAFHKECILSNSREVEVSGQN</sequence>
<proteinExistence type="predicted"/>
<accession>A0A0E9WEY6</accession>